<keyword evidence="1" id="KW-1133">Transmembrane helix</keyword>
<feature type="transmembrane region" description="Helical" evidence="1">
    <location>
        <begin position="49"/>
        <end position="71"/>
    </location>
</feature>
<evidence type="ECO:0000256" key="1">
    <source>
        <dbReference type="SAM" id="Phobius"/>
    </source>
</evidence>
<dbReference type="RefSeq" id="WP_274230278.1">
    <property type="nucleotide sequence ID" value="NZ_BAABHQ010000022.1"/>
</dbReference>
<sequence length="233" mass="25204">MAPVLTLDQLLEHRRTVVTWWVVGLVALAACLLPFVALVLVETFDGPPWPWLVITVLGAFLVLGVPVVPFVEADRRRSARVAREIVAEGTARGLPPAPAAELVVGAGRPGTVTWAGRAVGRVDGAGLAEVVPFGEAIVPPRRQITPGGDQYRWLRLELRGRRYLLMGMTRLHLVDDTGRCWPLPRAAKVDDAAPLRLLLPGDLDGTDVVAVLQALTVFESRVRANQRALSAIS</sequence>
<comment type="caution">
    <text evidence="2">The sequence shown here is derived from an EMBL/GenBank/DDBJ whole genome shotgun (WGS) entry which is preliminary data.</text>
</comment>
<protein>
    <submittedName>
        <fullName evidence="2">Uncharacterized protein</fullName>
    </submittedName>
</protein>
<organism evidence="2 3">
    <name type="scientific">Actinomycetospora straminea</name>
    <dbReference type="NCBI Taxonomy" id="663607"/>
    <lineage>
        <taxon>Bacteria</taxon>
        <taxon>Bacillati</taxon>
        <taxon>Actinomycetota</taxon>
        <taxon>Actinomycetes</taxon>
        <taxon>Pseudonocardiales</taxon>
        <taxon>Pseudonocardiaceae</taxon>
        <taxon>Actinomycetospora</taxon>
    </lineage>
</organism>
<keyword evidence="3" id="KW-1185">Reference proteome</keyword>
<dbReference type="Proteomes" id="UP001500457">
    <property type="component" value="Unassembled WGS sequence"/>
</dbReference>
<keyword evidence="1" id="KW-0472">Membrane</keyword>
<evidence type="ECO:0000313" key="3">
    <source>
        <dbReference type="Proteomes" id="UP001500457"/>
    </source>
</evidence>
<dbReference type="EMBL" id="BAABHQ010000022">
    <property type="protein sequence ID" value="GAA4892708.1"/>
    <property type="molecule type" value="Genomic_DNA"/>
</dbReference>
<feature type="transmembrane region" description="Helical" evidence="1">
    <location>
        <begin position="17"/>
        <end position="37"/>
    </location>
</feature>
<gene>
    <name evidence="2" type="ORF">GCM10023203_53350</name>
</gene>
<accession>A0ABP9F2H0</accession>
<keyword evidence="1" id="KW-0812">Transmembrane</keyword>
<evidence type="ECO:0000313" key="2">
    <source>
        <dbReference type="EMBL" id="GAA4892708.1"/>
    </source>
</evidence>
<reference evidence="3" key="1">
    <citation type="journal article" date="2019" name="Int. J. Syst. Evol. Microbiol.">
        <title>The Global Catalogue of Microorganisms (GCM) 10K type strain sequencing project: providing services to taxonomists for standard genome sequencing and annotation.</title>
        <authorList>
            <consortium name="The Broad Institute Genomics Platform"/>
            <consortium name="The Broad Institute Genome Sequencing Center for Infectious Disease"/>
            <person name="Wu L."/>
            <person name="Ma J."/>
        </authorList>
    </citation>
    <scope>NUCLEOTIDE SEQUENCE [LARGE SCALE GENOMIC DNA]</scope>
    <source>
        <strain evidence="3">JCM 17983</strain>
    </source>
</reference>
<proteinExistence type="predicted"/>
<name>A0ABP9F2H0_9PSEU</name>